<evidence type="ECO:0000256" key="3">
    <source>
        <dbReference type="ARBA" id="ARBA00023002"/>
    </source>
</evidence>
<dbReference type="PRINTS" id="PR00080">
    <property type="entry name" value="SDRFAMILY"/>
</dbReference>
<evidence type="ECO:0000256" key="1">
    <source>
        <dbReference type="ARBA" id="ARBA00006484"/>
    </source>
</evidence>
<dbReference type="PANTHER" id="PTHR43618">
    <property type="entry name" value="7-ALPHA-HYDROXYSTEROID DEHYDROGENASE"/>
    <property type="match status" value="1"/>
</dbReference>
<dbReference type="PROSITE" id="PS00061">
    <property type="entry name" value="ADH_SHORT"/>
    <property type="match status" value="1"/>
</dbReference>
<proteinExistence type="inferred from homology"/>
<dbReference type="EMBL" id="JAMD01000001">
    <property type="protein sequence ID" value="KEJ97577.1"/>
    <property type="molecule type" value="Genomic_DNA"/>
</dbReference>
<evidence type="ECO:0000256" key="2">
    <source>
        <dbReference type="ARBA" id="ARBA00022857"/>
    </source>
</evidence>
<dbReference type="GO" id="GO:0016491">
    <property type="term" value="F:oxidoreductase activity"/>
    <property type="evidence" value="ECO:0007669"/>
    <property type="project" value="UniProtKB-KW"/>
</dbReference>
<keyword evidence="3" id="KW-0560">Oxidoreductase</keyword>
<evidence type="ECO:0000313" key="5">
    <source>
        <dbReference type="EMBL" id="KEJ97577.1"/>
    </source>
</evidence>
<dbReference type="PRINTS" id="PR00081">
    <property type="entry name" value="GDHRDH"/>
</dbReference>
<evidence type="ECO:0000256" key="4">
    <source>
        <dbReference type="RuleBase" id="RU000363"/>
    </source>
</evidence>
<dbReference type="Proteomes" id="UP000027746">
    <property type="component" value="Unassembled WGS sequence"/>
</dbReference>
<comment type="similarity">
    <text evidence="1 4">Belongs to the short-chain dehydrogenases/reductases (SDR) family.</text>
</comment>
<protein>
    <submittedName>
        <fullName evidence="5">3-oxoacyl-ACP reductase</fullName>
    </submittedName>
</protein>
<dbReference type="InterPro" id="IPR036291">
    <property type="entry name" value="NAD(P)-bd_dom_sf"/>
</dbReference>
<organism evidence="5 6">
    <name type="scientific">Pseudosulfitobacter pseudonitzschiae</name>
    <dbReference type="NCBI Taxonomy" id="1402135"/>
    <lineage>
        <taxon>Bacteria</taxon>
        <taxon>Pseudomonadati</taxon>
        <taxon>Pseudomonadota</taxon>
        <taxon>Alphaproteobacteria</taxon>
        <taxon>Rhodobacterales</taxon>
        <taxon>Roseobacteraceae</taxon>
        <taxon>Pseudosulfitobacter</taxon>
    </lineage>
</organism>
<sequence>MTPNDLFSLKGKVALVTGGATGIGRMATTGLMQAGAHVLIASRKADACIAVADELNQMDAPGSVEGFAGDVGTEEGVAALTKAVQERTDTLHILMNNAGISWGAPLGQFPFDAWQKVMNVNNAGMFSLTQSLLPMLIASSNADDPARVVNVGSVMGDAPLGDGAYSYAASKAAVHQITRIMAKELASHHVTVNALAPGPFVSRMTAFATADEETRAKVGDDVPLGRVGREEDIAGCMQFLCGRGGSYITGAILPVSGGIQVMSGPNLFRAALEG</sequence>
<dbReference type="OrthoDB" id="286404at2"/>
<gene>
    <name evidence="5" type="ORF">SUH3_00920</name>
</gene>
<dbReference type="SUPFAM" id="SSF51735">
    <property type="entry name" value="NAD(P)-binding Rossmann-fold domains"/>
    <property type="match status" value="1"/>
</dbReference>
<dbReference type="AlphaFoldDB" id="A0A073JIN8"/>
<dbReference type="InterPro" id="IPR002347">
    <property type="entry name" value="SDR_fam"/>
</dbReference>
<reference evidence="5 6" key="1">
    <citation type="submission" date="2014-01" db="EMBL/GenBank/DDBJ databases">
        <title>Sulfitobacter sp. H3 (MCCC 1A00686) Genome Sequencing.</title>
        <authorList>
            <person name="Lai Q."/>
            <person name="Hong Z."/>
        </authorList>
    </citation>
    <scope>NUCLEOTIDE SEQUENCE [LARGE SCALE GENOMIC DNA]</scope>
    <source>
        <strain evidence="5 6">H3</strain>
    </source>
</reference>
<name>A0A073JIN8_9RHOB</name>
<evidence type="ECO:0000313" key="6">
    <source>
        <dbReference type="Proteomes" id="UP000027746"/>
    </source>
</evidence>
<dbReference type="GeneID" id="68870110"/>
<dbReference type="Gene3D" id="3.40.50.720">
    <property type="entry name" value="NAD(P)-binding Rossmann-like Domain"/>
    <property type="match status" value="1"/>
</dbReference>
<comment type="caution">
    <text evidence="5">The sequence shown here is derived from an EMBL/GenBank/DDBJ whole genome shotgun (WGS) entry which is preliminary data.</text>
</comment>
<keyword evidence="6" id="KW-1185">Reference proteome</keyword>
<dbReference type="RefSeq" id="WP_037920509.1">
    <property type="nucleotide sequence ID" value="NZ_CP054599.1"/>
</dbReference>
<dbReference type="PANTHER" id="PTHR43618:SF8">
    <property type="entry name" value="7ALPHA-HYDROXYSTEROID DEHYDROGENASE"/>
    <property type="match status" value="1"/>
</dbReference>
<keyword evidence="2" id="KW-0521">NADP</keyword>
<dbReference type="Pfam" id="PF00106">
    <property type="entry name" value="adh_short"/>
    <property type="match status" value="1"/>
</dbReference>
<dbReference type="InterPro" id="IPR020904">
    <property type="entry name" value="Sc_DH/Rdtase_CS"/>
</dbReference>
<dbReference type="InterPro" id="IPR052178">
    <property type="entry name" value="Sec_Metab_Biosynth_SDR"/>
</dbReference>
<dbReference type="FunFam" id="3.40.50.720:FF:000084">
    <property type="entry name" value="Short-chain dehydrogenase reductase"/>
    <property type="match status" value="1"/>
</dbReference>
<accession>A0A073JIN8</accession>